<accession>A0A8T0BS62</accession>
<proteinExistence type="predicted"/>
<name>A0A8T0BS62_SILME</name>
<dbReference type="Proteomes" id="UP000606274">
    <property type="component" value="Unassembled WGS sequence"/>
</dbReference>
<evidence type="ECO:0000313" key="3">
    <source>
        <dbReference type="Proteomes" id="UP000606274"/>
    </source>
</evidence>
<dbReference type="SUPFAM" id="SSF57845">
    <property type="entry name" value="B-box zinc-binding domain"/>
    <property type="match status" value="1"/>
</dbReference>
<dbReference type="Gene3D" id="3.30.160.60">
    <property type="entry name" value="Classic Zinc Finger"/>
    <property type="match status" value="1"/>
</dbReference>
<sequence>MASGLSHQIRCPVCWNDLKDPVCLPYQKPICVVCKEEETHRGHTFKTLNDAFHCKKQKTSEALETLLSVEGTLIGLVNDQAEEILKTMGKSKTLSDHISDQFLKLRKFLDDKERELKKKLEEEENQILGIMGVNMCTMEEMLSDVGTKQVIVKSALEMKQPSQFLQWWNENGRFVNREIFLFKTDPTLQDVSVIPDTLSLGIYETYLQFFVWKEMLRYIQSVPHHHTVEDKGDQGISISPSGRSIQPKKVGKSQKNKPSSLWLKAESSFYEGKHFWELDVGKNWTGV</sequence>
<protein>
    <recommendedName>
        <fullName evidence="4">B box-type domain-containing protein</fullName>
    </recommendedName>
</protein>
<dbReference type="PANTHER" id="PTHR24103">
    <property type="entry name" value="E3 UBIQUITIN-PROTEIN LIGASE TRIM"/>
    <property type="match status" value="1"/>
</dbReference>
<dbReference type="InterPro" id="IPR050143">
    <property type="entry name" value="TRIM/RBCC"/>
</dbReference>
<reference evidence="2" key="1">
    <citation type="submission" date="2020-08" db="EMBL/GenBank/DDBJ databases">
        <title>Chromosome-level assembly of Southern catfish (Silurus meridionalis) provides insights into visual adaptation to the nocturnal and benthic lifestyles.</title>
        <authorList>
            <person name="Zhang Y."/>
            <person name="Wang D."/>
            <person name="Peng Z."/>
        </authorList>
    </citation>
    <scope>NUCLEOTIDE SEQUENCE</scope>
    <source>
        <strain evidence="2">SWU-2019-XX</strain>
        <tissue evidence="2">Muscle</tissue>
    </source>
</reference>
<organism evidence="2 3">
    <name type="scientific">Silurus meridionalis</name>
    <name type="common">Southern catfish</name>
    <name type="synonym">Silurus soldatovi meridionalis</name>
    <dbReference type="NCBI Taxonomy" id="175797"/>
    <lineage>
        <taxon>Eukaryota</taxon>
        <taxon>Metazoa</taxon>
        <taxon>Chordata</taxon>
        <taxon>Craniata</taxon>
        <taxon>Vertebrata</taxon>
        <taxon>Euteleostomi</taxon>
        <taxon>Actinopterygii</taxon>
        <taxon>Neopterygii</taxon>
        <taxon>Teleostei</taxon>
        <taxon>Ostariophysi</taxon>
        <taxon>Siluriformes</taxon>
        <taxon>Siluridae</taxon>
        <taxon>Silurus</taxon>
    </lineage>
</organism>
<gene>
    <name evidence="2" type="ORF">HF521_017474</name>
</gene>
<evidence type="ECO:0000313" key="2">
    <source>
        <dbReference type="EMBL" id="KAF7708417.1"/>
    </source>
</evidence>
<evidence type="ECO:0000256" key="1">
    <source>
        <dbReference type="SAM" id="MobiDB-lite"/>
    </source>
</evidence>
<dbReference type="EMBL" id="JABFDY010000004">
    <property type="protein sequence ID" value="KAF7708417.1"/>
    <property type="molecule type" value="Genomic_DNA"/>
</dbReference>
<keyword evidence="3" id="KW-1185">Reference proteome</keyword>
<evidence type="ECO:0008006" key="4">
    <source>
        <dbReference type="Google" id="ProtNLM"/>
    </source>
</evidence>
<comment type="caution">
    <text evidence="2">The sequence shown here is derived from an EMBL/GenBank/DDBJ whole genome shotgun (WGS) entry which is preliminary data.</text>
</comment>
<feature type="region of interest" description="Disordered" evidence="1">
    <location>
        <begin position="228"/>
        <end position="257"/>
    </location>
</feature>
<dbReference type="AlphaFoldDB" id="A0A8T0BS62"/>